<dbReference type="Gene3D" id="3.40.50.1000">
    <property type="entry name" value="HAD superfamily/HAD-like"/>
    <property type="match status" value="1"/>
</dbReference>
<dbReference type="InterPro" id="IPR006379">
    <property type="entry name" value="HAD-SF_hydro_IIB"/>
</dbReference>
<evidence type="ECO:0000313" key="1">
    <source>
        <dbReference type="EMBL" id="AGK96188.1"/>
    </source>
</evidence>
<dbReference type="Gene3D" id="3.30.1240.10">
    <property type="match status" value="1"/>
</dbReference>
<name>R4K0U5_CLOPA</name>
<dbReference type="HOGENOM" id="CLU_044146_0_1_9"/>
<dbReference type="PATRIC" id="fig|86416.3.peg.1197"/>
<proteinExistence type="predicted"/>
<dbReference type="PANTHER" id="PTHR10000:SF8">
    <property type="entry name" value="HAD SUPERFAMILY HYDROLASE-LIKE, TYPE 3"/>
    <property type="match status" value="1"/>
</dbReference>
<dbReference type="NCBIfam" id="TIGR01484">
    <property type="entry name" value="HAD-SF-IIB"/>
    <property type="match status" value="1"/>
</dbReference>
<dbReference type="PROSITE" id="PS01229">
    <property type="entry name" value="COF_2"/>
    <property type="match status" value="1"/>
</dbReference>
<dbReference type="GO" id="GO:0005829">
    <property type="term" value="C:cytosol"/>
    <property type="evidence" value="ECO:0007669"/>
    <property type="project" value="TreeGrafter"/>
</dbReference>
<dbReference type="SFLD" id="SFLDG01140">
    <property type="entry name" value="C2.B:_Phosphomannomutase_and_P"/>
    <property type="match status" value="1"/>
</dbReference>
<dbReference type="AlphaFoldDB" id="R4K0U5"/>
<dbReference type="Pfam" id="PF08282">
    <property type="entry name" value="Hydrolase_3"/>
    <property type="match status" value="1"/>
</dbReference>
<dbReference type="eggNOG" id="COG0561">
    <property type="taxonomic scope" value="Bacteria"/>
</dbReference>
<protein>
    <submittedName>
        <fullName evidence="1">HAD-superfamily hydrolase, subfamily IIB</fullName>
    </submittedName>
</protein>
<dbReference type="CDD" id="cd07516">
    <property type="entry name" value="HAD_Pase"/>
    <property type="match status" value="1"/>
</dbReference>
<dbReference type="SFLD" id="SFLDS00003">
    <property type="entry name" value="Haloacid_Dehalogenase"/>
    <property type="match status" value="1"/>
</dbReference>
<dbReference type="Proteomes" id="UP000013523">
    <property type="component" value="Chromosome"/>
</dbReference>
<dbReference type="NCBIfam" id="NF007806">
    <property type="entry name" value="PRK10513.1"/>
    <property type="match status" value="1"/>
</dbReference>
<dbReference type="KEGG" id="cpas:Clopa_1196"/>
<dbReference type="InterPro" id="IPR036412">
    <property type="entry name" value="HAD-like_sf"/>
</dbReference>
<keyword evidence="2" id="KW-1185">Reference proteome</keyword>
<dbReference type="SUPFAM" id="SSF56784">
    <property type="entry name" value="HAD-like"/>
    <property type="match status" value="1"/>
</dbReference>
<dbReference type="EMBL" id="CP003261">
    <property type="protein sequence ID" value="AGK96188.1"/>
    <property type="molecule type" value="Genomic_DNA"/>
</dbReference>
<reference evidence="1 2" key="1">
    <citation type="submission" date="2012-01" db="EMBL/GenBank/DDBJ databases">
        <title>Complete sequence of chromosome of Clostridium pasteurianum BC1.</title>
        <authorList>
            <consortium name="US DOE Joint Genome Institute"/>
            <person name="Lucas S."/>
            <person name="Han J."/>
            <person name="Lapidus A."/>
            <person name="Cheng J.-F."/>
            <person name="Goodwin L."/>
            <person name="Pitluck S."/>
            <person name="Peters L."/>
            <person name="Mikhailova N."/>
            <person name="Teshima H."/>
            <person name="Detter J.C."/>
            <person name="Han C."/>
            <person name="Tapia R."/>
            <person name="Land M."/>
            <person name="Hauser L."/>
            <person name="Kyrpides N."/>
            <person name="Ivanova N."/>
            <person name="Pagani I."/>
            <person name="Dunn J."/>
            <person name="Taghavi S."/>
            <person name="Francis A."/>
            <person name="van der Lelie D."/>
            <person name="Woyke T."/>
        </authorList>
    </citation>
    <scope>NUCLEOTIDE SEQUENCE [LARGE SCALE GENOMIC DNA]</scope>
    <source>
        <strain evidence="1 2">BC1</strain>
    </source>
</reference>
<dbReference type="SFLD" id="SFLDG01144">
    <property type="entry name" value="C2.B.4:_PGP_Like"/>
    <property type="match status" value="1"/>
</dbReference>
<keyword evidence="1" id="KW-0378">Hydrolase</keyword>
<evidence type="ECO:0000313" key="2">
    <source>
        <dbReference type="Proteomes" id="UP000013523"/>
    </source>
</evidence>
<dbReference type="NCBIfam" id="TIGR00099">
    <property type="entry name" value="Cof-subfamily"/>
    <property type="match status" value="1"/>
</dbReference>
<accession>R4K0U5</accession>
<organism evidence="1 2">
    <name type="scientific">Clostridium pasteurianum BC1</name>
    <dbReference type="NCBI Taxonomy" id="86416"/>
    <lineage>
        <taxon>Bacteria</taxon>
        <taxon>Bacillati</taxon>
        <taxon>Bacillota</taxon>
        <taxon>Clostridia</taxon>
        <taxon>Eubacteriales</taxon>
        <taxon>Clostridiaceae</taxon>
        <taxon>Clostridium</taxon>
    </lineage>
</organism>
<gene>
    <name evidence="1" type="ORF">Clopa_1196</name>
</gene>
<dbReference type="GO" id="GO:0000287">
    <property type="term" value="F:magnesium ion binding"/>
    <property type="evidence" value="ECO:0007669"/>
    <property type="project" value="TreeGrafter"/>
</dbReference>
<dbReference type="OrthoDB" id="9781413at2"/>
<dbReference type="InterPro" id="IPR023214">
    <property type="entry name" value="HAD_sf"/>
</dbReference>
<dbReference type="PANTHER" id="PTHR10000">
    <property type="entry name" value="PHOSPHOSERINE PHOSPHATASE"/>
    <property type="match status" value="1"/>
</dbReference>
<dbReference type="GO" id="GO:0016791">
    <property type="term" value="F:phosphatase activity"/>
    <property type="evidence" value="ECO:0007669"/>
    <property type="project" value="TreeGrafter"/>
</dbReference>
<dbReference type="InterPro" id="IPR000150">
    <property type="entry name" value="Cof"/>
</dbReference>
<sequence>MYKLIAIDMDGTLLKNDKTISKENFDAVQNARKNNVKVVLATGRPVKGIERYLKELNLVGEDEYAVTFNGALVQTTNSKHIIGKALLTLEDFHYLYNLSKELKVNIHAHTEEECITPKSSKYSILEAELNSISLKETDFNNLDKNTIIVKVMFIDEEEILDRVIKSLPKELYEKYTIVRSAPYFLEFLNKESNKGTGVKLLSEKLGIKQDEIICVGDADNDKHMIEYAGLGVAMGNADDKIKELANFVTKSNEDNGIAYIIDKFIFNK</sequence>
<dbReference type="RefSeq" id="WP_015614511.1">
    <property type="nucleotide sequence ID" value="NC_021182.1"/>
</dbReference>